<evidence type="ECO:0000313" key="3">
    <source>
        <dbReference type="Proteomes" id="UP001377567"/>
    </source>
</evidence>
<gene>
    <name evidence="2" type="ORF">DAKH74_023030</name>
</gene>
<reference evidence="2 3" key="1">
    <citation type="journal article" date="2023" name="Elife">
        <title>Identification of key yeast species and microbe-microbe interactions impacting larval growth of Drosophila in the wild.</title>
        <authorList>
            <person name="Mure A."/>
            <person name="Sugiura Y."/>
            <person name="Maeda R."/>
            <person name="Honda K."/>
            <person name="Sakurai N."/>
            <person name="Takahashi Y."/>
            <person name="Watada M."/>
            <person name="Katoh T."/>
            <person name="Gotoh A."/>
            <person name="Gotoh Y."/>
            <person name="Taniguchi I."/>
            <person name="Nakamura K."/>
            <person name="Hayashi T."/>
            <person name="Katayama T."/>
            <person name="Uemura T."/>
            <person name="Hattori Y."/>
        </authorList>
    </citation>
    <scope>NUCLEOTIDE SEQUENCE [LARGE SCALE GENOMIC DNA]</scope>
    <source>
        <strain evidence="2 3">KH-74</strain>
    </source>
</reference>
<evidence type="ECO:0000256" key="1">
    <source>
        <dbReference type="SAM" id="Phobius"/>
    </source>
</evidence>
<feature type="transmembrane region" description="Helical" evidence="1">
    <location>
        <begin position="53"/>
        <end position="77"/>
    </location>
</feature>
<keyword evidence="1" id="KW-0472">Membrane</keyword>
<evidence type="ECO:0000313" key="2">
    <source>
        <dbReference type="EMBL" id="GMM55687.1"/>
    </source>
</evidence>
<dbReference type="Proteomes" id="UP001377567">
    <property type="component" value="Unassembled WGS sequence"/>
</dbReference>
<feature type="transmembrane region" description="Helical" evidence="1">
    <location>
        <begin position="97"/>
        <end position="118"/>
    </location>
</feature>
<comment type="caution">
    <text evidence="2">The sequence shown here is derived from an EMBL/GenBank/DDBJ whole genome shotgun (WGS) entry which is preliminary data.</text>
</comment>
<feature type="transmembrane region" description="Helical" evidence="1">
    <location>
        <begin position="20"/>
        <end position="41"/>
    </location>
</feature>
<protein>
    <submittedName>
        <fullName evidence="2">Uncharacterized protein</fullName>
    </submittedName>
</protein>
<keyword evidence="1" id="KW-1133">Transmembrane helix</keyword>
<dbReference type="AlphaFoldDB" id="A0AAV5RY69"/>
<keyword evidence="1" id="KW-0812">Transmembrane</keyword>
<accession>A0AAV5RY69</accession>
<keyword evidence="3" id="KW-1185">Reference proteome</keyword>
<dbReference type="EMBL" id="BTGD01000005">
    <property type="protein sequence ID" value="GMM55687.1"/>
    <property type="molecule type" value="Genomic_DNA"/>
</dbReference>
<organism evidence="2 3">
    <name type="scientific">Maudiozyma humilis</name>
    <name type="common">Sour dough yeast</name>
    <name type="synonym">Kazachstania humilis</name>
    <dbReference type="NCBI Taxonomy" id="51915"/>
    <lineage>
        <taxon>Eukaryota</taxon>
        <taxon>Fungi</taxon>
        <taxon>Dikarya</taxon>
        <taxon>Ascomycota</taxon>
        <taxon>Saccharomycotina</taxon>
        <taxon>Saccharomycetes</taxon>
        <taxon>Saccharomycetales</taxon>
        <taxon>Saccharomycetaceae</taxon>
        <taxon>Maudiozyma</taxon>
    </lineage>
</organism>
<name>A0AAV5RY69_MAUHU</name>
<proteinExistence type="predicted"/>
<sequence>MSLTAIQDYVITTLKSVSSVWDAVGSCVMYVLVYVLMNVLLYRSLMMNGGHPWLAVAEVNAKTACVSLVVLFSTVIFPPHVYPLEYSPCAWARWIGQHSFAFFVGFNWVCVAVLSWLIHRMFNIHKQRLDRARNRGSVSSDEEAALAKKI</sequence>